<dbReference type="EMBL" id="QUMU01000010">
    <property type="protein sequence ID" value="REG27052.1"/>
    <property type="molecule type" value="Genomic_DNA"/>
</dbReference>
<gene>
    <name evidence="1" type="ORF">AA314_07824</name>
    <name evidence="2" type="ORF">ATI61_11059</name>
</gene>
<dbReference type="Proteomes" id="UP000035579">
    <property type="component" value="Chromosome"/>
</dbReference>
<evidence type="ECO:0000313" key="2">
    <source>
        <dbReference type="EMBL" id="REG27052.1"/>
    </source>
</evidence>
<reference evidence="1 3" key="1">
    <citation type="submission" date="2015-05" db="EMBL/GenBank/DDBJ databases">
        <title>Genome assembly of Archangium gephyra DSM 2261.</title>
        <authorList>
            <person name="Sharma G."/>
            <person name="Subramanian S."/>
        </authorList>
    </citation>
    <scope>NUCLEOTIDE SEQUENCE [LARGE SCALE GENOMIC DNA]</scope>
    <source>
        <strain evidence="1 3">DSM 2261</strain>
    </source>
</reference>
<reference evidence="2 4" key="2">
    <citation type="submission" date="2018-08" db="EMBL/GenBank/DDBJ databases">
        <title>Genomic Encyclopedia of Archaeal and Bacterial Type Strains, Phase II (KMG-II): from individual species to whole genera.</title>
        <authorList>
            <person name="Goeker M."/>
        </authorList>
    </citation>
    <scope>NUCLEOTIDE SEQUENCE [LARGE SCALE GENOMIC DNA]</scope>
    <source>
        <strain evidence="2 4">DSM 2261</strain>
    </source>
</reference>
<dbReference type="EMBL" id="CP011509">
    <property type="protein sequence ID" value="AKJ06198.1"/>
    <property type="molecule type" value="Genomic_DNA"/>
</dbReference>
<name>A0AAC8QEF3_9BACT</name>
<evidence type="ECO:0000313" key="3">
    <source>
        <dbReference type="Proteomes" id="UP000035579"/>
    </source>
</evidence>
<evidence type="ECO:0000313" key="4">
    <source>
        <dbReference type="Proteomes" id="UP000256345"/>
    </source>
</evidence>
<dbReference type="SUPFAM" id="SSF54427">
    <property type="entry name" value="NTF2-like"/>
    <property type="match status" value="1"/>
</dbReference>
<dbReference type="KEGG" id="age:AA314_07824"/>
<keyword evidence="4" id="KW-1185">Reference proteome</keyword>
<proteinExistence type="predicted"/>
<dbReference type="RefSeq" id="WP_047859544.1">
    <property type="nucleotide sequence ID" value="NZ_CP011509.1"/>
</dbReference>
<dbReference type="InterPro" id="IPR032710">
    <property type="entry name" value="NTF2-like_dom_sf"/>
</dbReference>
<sequence length="169" mass="18816">MGELFASGAVAQASSEAPAPDALFKELAALDGSLFDAFNGCELEKFTRHLTEDVEFYHDKGGLLRGRQPVRKQLAGGMCADASTRYRRELVPGSLKVYPLNDYFAAARKGTPHPYLYGAVQTGTQRIYVTQKGQKETPVAVAQFTHVWQYKNGKWLLSRMLSFDHQDVK</sequence>
<accession>A0AAC8QEF3</accession>
<protein>
    <submittedName>
        <fullName evidence="2">Uncharacterized protein DUF4440</fullName>
    </submittedName>
</protein>
<dbReference type="Gene3D" id="3.10.450.50">
    <property type="match status" value="1"/>
</dbReference>
<evidence type="ECO:0000313" key="1">
    <source>
        <dbReference type="EMBL" id="AKJ06198.1"/>
    </source>
</evidence>
<organism evidence="1 3">
    <name type="scientific">Archangium gephyra</name>
    <dbReference type="NCBI Taxonomy" id="48"/>
    <lineage>
        <taxon>Bacteria</taxon>
        <taxon>Pseudomonadati</taxon>
        <taxon>Myxococcota</taxon>
        <taxon>Myxococcia</taxon>
        <taxon>Myxococcales</taxon>
        <taxon>Cystobacterineae</taxon>
        <taxon>Archangiaceae</taxon>
        <taxon>Archangium</taxon>
    </lineage>
</organism>
<dbReference type="Proteomes" id="UP000256345">
    <property type="component" value="Unassembled WGS sequence"/>
</dbReference>
<dbReference type="AlphaFoldDB" id="A0AAC8QEF3"/>